<dbReference type="Gene3D" id="1.20.1250.20">
    <property type="entry name" value="MFS general substrate transporter like domains"/>
    <property type="match status" value="1"/>
</dbReference>
<dbReference type="PROSITE" id="PS50850">
    <property type="entry name" value="MFS"/>
    <property type="match status" value="1"/>
</dbReference>
<dbReference type="SUPFAM" id="SSF103473">
    <property type="entry name" value="MFS general substrate transporter"/>
    <property type="match status" value="1"/>
</dbReference>
<feature type="transmembrane region" description="Helical" evidence="6">
    <location>
        <begin position="41"/>
        <end position="60"/>
    </location>
</feature>
<accession>G4QHR3</accession>
<dbReference type="InterPro" id="IPR020846">
    <property type="entry name" value="MFS_dom"/>
</dbReference>
<dbReference type="Pfam" id="PF07690">
    <property type="entry name" value="MFS_1"/>
    <property type="match status" value="1"/>
</dbReference>
<feature type="transmembrane region" description="Helical" evidence="6">
    <location>
        <begin position="201"/>
        <end position="223"/>
    </location>
</feature>
<keyword evidence="5 6" id="KW-0472">Membrane</keyword>
<dbReference type="EMBL" id="CP003060">
    <property type="protein sequence ID" value="AEP30290.1"/>
    <property type="molecule type" value="Genomic_DNA"/>
</dbReference>
<reference evidence="8 9" key="1">
    <citation type="journal article" date="2011" name="J. Bacteriol.">
        <title>Complete genome sequence of seawater bacterium Glaciecola nitratireducens FR1064T.</title>
        <authorList>
            <person name="Bian F."/>
            <person name="Qin Q.L."/>
            <person name="Xie B.B."/>
            <person name="Shu Y.L."/>
            <person name="Zhang X.Y."/>
            <person name="Yu Y."/>
            <person name="Chen B."/>
            <person name="Chen X.L."/>
            <person name="Zhou B.C."/>
            <person name="Zhang Y.Z."/>
        </authorList>
    </citation>
    <scope>NUCLEOTIDE SEQUENCE [LARGE SCALE GENOMIC DNA]</scope>
    <source>
        <strain evidence="9">JCM 12485 / KCTC 12276 / FR1064</strain>
    </source>
</reference>
<feature type="transmembrane region" description="Helical" evidence="6">
    <location>
        <begin position="157"/>
        <end position="180"/>
    </location>
</feature>
<dbReference type="PANTHER" id="PTHR43124">
    <property type="entry name" value="PURINE EFFLUX PUMP PBUE"/>
    <property type="match status" value="1"/>
</dbReference>
<dbReference type="AlphaFoldDB" id="G4QHR3"/>
<protein>
    <submittedName>
        <fullName evidence="8">Putative permease, MFS superfamily</fullName>
    </submittedName>
</protein>
<evidence type="ECO:0000256" key="5">
    <source>
        <dbReference type="ARBA" id="ARBA00023136"/>
    </source>
</evidence>
<evidence type="ECO:0000313" key="9">
    <source>
        <dbReference type="Proteomes" id="UP000009282"/>
    </source>
</evidence>
<dbReference type="HOGENOM" id="CLU_001265_61_2_6"/>
<feature type="transmembrane region" description="Helical" evidence="6">
    <location>
        <begin position="93"/>
        <end position="118"/>
    </location>
</feature>
<dbReference type="InterPro" id="IPR011701">
    <property type="entry name" value="MFS"/>
</dbReference>
<keyword evidence="4 6" id="KW-1133">Transmembrane helix</keyword>
<feature type="transmembrane region" description="Helical" evidence="6">
    <location>
        <begin position="262"/>
        <end position="284"/>
    </location>
</feature>
<dbReference type="KEGG" id="gni:GNIT_2187"/>
<evidence type="ECO:0000313" key="8">
    <source>
        <dbReference type="EMBL" id="AEP30290.1"/>
    </source>
</evidence>
<feature type="domain" description="Major facilitator superfamily (MFS) profile" evidence="7">
    <location>
        <begin position="2"/>
        <end position="349"/>
    </location>
</feature>
<feature type="transmembrane region" description="Helical" evidence="6">
    <location>
        <begin position="125"/>
        <end position="145"/>
    </location>
</feature>
<evidence type="ECO:0000256" key="3">
    <source>
        <dbReference type="ARBA" id="ARBA00022692"/>
    </source>
</evidence>
<keyword evidence="3 6" id="KW-0812">Transmembrane</keyword>
<dbReference type="GO" id="GO:0022857">
    <property type="term" value="F:transmembrane transporter activity"/>
    <property type="evidence" value="ECO:0007669"/>
    <property type="project" value="InterPro"/>
</dbReference>
<feature type="transmembrane region" description="Helical" evidence="6">
    <location>
        <begin position="324"/>
        <end position="345"/>
    </location>
</feature>
<dbReference type="InterPro" id="IPR036259">
    <property type="entry name" value="MFS_trans_sf"/>
</dbReference>
<feature type="transmembrane region" description="Helical" evidence="6">
    <location>
        <begin position="235"/>
        <end position="255"/>
    </location>
</feature>
<evidence type="ECO:0000259" key="7">
    <source>
        <dbReference type="PROSITE" id="PS50850"/>
    </source>
</evidence>
<dbReference type="eggNOG" id="COG2814">
    <property type="taxonomic scope" value="Bacteria"/>
</dbReference>
<dbReference type="InterPro" id="IPR050189">
    <property type="entry name" value="MFS_Efflux_Transporters"/>
</dbReference>
<evidence type="ECO:0000256" key="2">
    <source>
        <dbReference type="ARBA" id="ARBA00022475"/>
    </source>
</evidence>
<comment type="subcellular location">
    <subcellularLocation>
        <location evidence="1">Cell membrane</location>
        <topology evidence="1">Multi-pass membrane protein</topology>
    </subcellularLocation>
</comment>
<feature type="transmembrane region" description="Helical" evidence="6">
    <location>
        <begin position="290"/>
        <end position="312"/>
    </location>
</feature>
<organism evidence="8 9">
    <name type="scientific">Glaciecola nitratireducens (strain JCM 12485 / KCTC 12276 / FR1064)</name>
    <dbReference type="NCBI Taxonomy" id="1085623"/>
    <lineage>
        <taxon>Bacteria</taxon>
        <taxon>Pseudomonadati</taxon>
        <taxon>Pseudomonadota</taxon>
        <taxon>Gammaproteobacteria</taxon>
        <taxon>Alteromonadales</taxon>
        <taxon>Alteromonadaceae</taxon>
        <taxon>Brumicola</taxon>
    </lineage>
</organism>
<evidence type="ECO:0000256" key="4">
    <source>
        <dbReference type="ARBA" id="ARBA00022989"/>
    </source>
</evidence>
<dbReference type="Proteomes" id="UP000009282">
    <property type="component" value="Chromosome"/>
</dbReference>
<sequence>MRLFSLILAPFAFGTSAFVFVGLIEPISIELGESVPAVGQLQTVFALACGLGGPILARLLSRFDRKYLLILVMLLLTLMNLISALAVDLASIAIIRLICGFFAGLTLPLATSIAVNMVPEIKRPYAIAMVLGGYTLAFMVGMPVGSMLGEFFGWRSAFWFAGSIAMVASIVIALAAPNNIISPSTEGVSFRAALKGENIKLMSITLLGFLSTFATVAFIGPVITQSTGLEGAGIGGVQIAIGMGSLFGLPLGAALNRKGLKLSLLILFATIGLTQIMFTASMLFDMKWITLPFLMLTMALSSAALFATSPVIQTRLAESAGPAVTIAFALNGSMVYFGQGFGAVLGGGR</sequence>
<keyword evidence="9" id="KW-1185">Reference proteome</keyword>
<dbReference type="PANTHER" id="PTHR43124:SF10">
    <property type="entry name" value="PURINE EFFLUX PUMP PBUE"/>
    <property type="match status" value="1"/>
</dbReference>
<gene>
    <name evidence="8" type="ordered locus">GNIT_2187</name>
</gene>
<name>G4QHR3_GLANF</name>
<keyword evidence="2" id="KW-1003">Cell membrane</keyword>
<dbReference type="RefSeq" id="WP_014109163.1">
    <property type="nucleotide sequence ID" value="NC_016041.1"/>
</dbReference>
<evidence type="ECO:0000256" key="6">
    <source>
        <dbReference type="SAM" id="Phobius"/>
    </source>
</evidence>
<dbReference type="GO" id="GO:0005886">
    <property type="term" value="C:plasma membrane"/>
    <property type="evidence" value="ECO:0007669"/>
    <property type="project" value="UniProtKB-SubCell"/>
</dbReference>
<proteinExistence type="predicted"/>
<dbReference type="STRING" id="1085623.GNIT_2187"/>
<feature type="transmembrane region" description="Helical" evidence="6">
    <location>
        <begin position="67"/>
        <end position="87"/>
    </location>
</feature>
<evidence type="ECO:0000256" key="1">
    <source>
        <dbReference type="ARBA" id="ARBA00004651"/>
    </source>
</evidence>